<keyword evidence="4 6" id="KW-1133">Transmembrane helix</keyword>
<feature type="transmembrane region" description="Helical" evidence="6">
    <location>
        <begin position="732"/>
        <end position="754"/>
    </location>
</feature>
<dbReference type="InterPro" id="IPR050250">
    <property type="entry name" value="Macrolide_Exporter_MacB"/>
</dbReference>
<dbReference type="PANTHER" id="PTHR30572">
    <property type="entry name" value="MEMBRANE COMPONENT OF TRANSPORTER-RELATED"/>
    <property type="match status" value="1"/>
</dbReference>
<feature type="domain" description="ABC3 transporter permease C-terminal" evidence="7">
    <location>
        <begin position="692"/>
        <end position="803"/>
    </location>
</feature>
<evidence type="ECO:0000256" key="2">
    <source>
        <dbReference type="ARBA" id="ARBA00022475"/>
    </source>
</evidence>
<comment type="subcellular location">
    <subcellularLocation>
        <location evidence="1">Cell membrane</location>
        <topology evidence="1">Multi-pass membrane protein</topology>
    </subcellularLocation>
</comment>
<feature type="transmembrane region" description="Helical" evidence="6">
    <location>
        <begin position="687"/>
        <end position="711"/>
    </location>
</feature>
<organism evidence="9 10">
    <name type="scientific">Emcibacter nanhaiensis</name>
    <dbReference type="NCBI Taxonomy" id="1505037"/>
    <lineage>
        <taxon>Bacteria</taxon>
        <taxon>Pseudomonadati</taxon>
        <taxon>Pseudomonadota</taxon>
        <taxon>Alphaproteobacteria</taxon>
        <taxon>Emcibacterales</taxon>
        <taxon>Emcibacteraceae</taxon>
        <taxon>Emcibacter</taxon>
    </lineage>
</organism>
<evidence type="ECO:0000259" key="7">
    <source>
        <dbReference type="Pfam" id="PF02687"/>
    </source>
</evidence>
<evidence type="ECO:0000313" key="10">
    <source>
        <dbReference type="Proteomes" id="UP000319148"/>
    </source>
</evidence>
<dbReference type="PANTHER" id="PTHR30572:SF18">
    <property type="entry name" value="ABC-TYPE MACROLIDE FAMILY EXPORT SYSTEM PERMEASE COMPONENT 2"/>
    <property type="match status" value="1"/>
</dbReference>
<dbReference type="InterPro" id="IPR025857">
    <property type="entry name" value="MacB_PCD"/>
</dbReference>
<protein>
    <submittedName>
        <fullName evidence="9">FtsX-like permease family protein</fullName>
    </submittedName>
</protein>
<evidence type="ECO:0000313" key="9">
    <source>
        <dbReference type="EMBL" id="TPD57925.1"/>
    </source>
</evidence>
<feature type="transmembrane region" description="Helical" evidence="6">
    <location>
        <begin position="375"/>
        <end position="401"/>
    </location>
</feature>
<dbReference type="InterPro" id="IPR003838">
    <property type="entry name" value="ABC3_permease_C"/>
</dbReference>
<feature type="transmembrane region" description="Helical" evidence="6">
    <location>
        <begin position="422"/>
        <end position="447"/>
    </location>
</feature>
<sequence>MLKNYIIIALRNLMRNKLYSAINIGGLALGMAIYLFGSVLADYENSHDKFFANSDKIFALGSVVSPTADIGVSQTTGIYSAIGPLIKAELTDVKAVARTLRRQYLMSIDQDSYYQVVRFTDPDFLKIFTLDYIAGDETALEDPNGLLLTESMAMKYFGTTDVLNRVISFDHNVDLHVTAVVRDLPANSHFNASLMDDSKFEVMAPIKALNKLSGYDLEGNWNNLSGGDDTFVLLPQNLSRDWLDAQVQELYQRHASEDTKKFIVSLAVRPLAKMNTVIWDMVGMPAIQAIQLLGFMVLIVACVNYTNLATAQSMGRVREVGLRKTMGATLRQLLVQFLVESLTIASLAMLVALALLEMVIPLFNDSLGKVMGLHYLSILPWLVLTTVLVGLLAGAYPAYVITRTSPVDALRNTMGKGAKGTFFRSLMIGTQFAISIFMLALVAVIFFQNKKVEEGSHIYPKDQVLALQRLQVDDIRSQLDTLRTELNKIPGVEEVAFSNQVPFEQNNSGSEFTPVRGDEATKLGMNIISITPEFFDVYDIPLLTGRALSREVANDTYVEDTEMLNVVVNELALKKLGFSSAQDAIGKSFYRYRGPDSDGIPYACVIVGVVPDQNFLGLHNAIKPIVFRHVEDELRIGSVRMKAGNIPATLRDIEAAWKRVLPDYPIQTQFVDEIFRDVYSIYQGLNAALAGFAIVALMLAMFGLFGLAAFMATQRTKEIGIRKVLGASIRQIVTLLVWQFSRPVVWALLVALPLSYWASGFYLNFFADRIDLPVGIILMAGLVAVIFSWVIVSIHAIRVARANPAKALRYE</sequence>
<evidence type="ECO:0000256" key="1">
    <source>
        <dbReference type="ARBA" id="ARBA00004651"/>
    </source>
</evidence>
<dbReference type="GO" id="GO:0022857">
    <property type="term" value="F:transmembrane transporter activity"/>
    <property type="evidence" value="ECO:0007669"/>
    <property type="project" value="TreeGrafter"/>
</dbReference>
<dbReference type="RefSeq" id="WP_139942241.1">
    <property type="nucleotide sequence ID" value="NZ_JBHSYP010000005.1"/>
</dbReference>
<evidence type="ECO:0000256" key="5">
    <source>
        <dbReference type="ARBA" id="ARBA00023136"/>
    </source>
</evidence>
<dbReference type="AlphaFoldDB" id="A0A501PCH8"/>
<keyword evidence="3 6" id="KW-0812">Transmembrane</keyword>
<feature type="transmembrane region" description="Helical" evidence="6">
    <location>
        <begin position="289"/>
        <end position="308"/>
    </location>
</feature>
<dbReference type="GO" id="GO:0005886">
    <property type="term" value="C:plasma membrane"/>
    <property type="evidence" value="ECO:0007669"/>
    <property type="project" value="UniProtKB-SubCell"/>
</dbReference>
<evidence type="ECO:0000256" key="4">
    <source>
        <dbReference type="ARBA" id="ARBA00022989"/>
    </source>
</evidence>
<keyword evidence="10" id="KW-1185">Reference proteome</keyword>
<proteinExistence type="predicted"/>
<evidence type="ECO:0000256" key="3">
    <source>
        <dbReference type="ARBA" id="ARBA00022692"/>
    </source>
</evidence>
<accession>A0A501PCH8</accession>
<dbReference type="Pfam" id="PF02687">
    <property type="entry name" value="FtsX"/>
    <property type="match status" value="2"/>
</dbReference>
<comment type="caution">
    <text evidence="9">The sequence shown here is derived from an EMBL/GenBank/DDBJ whole genome shotgun (WGS) entry which is preliminary data.</text>
</comment>
<feature type="transmembrane region" description="Helical" evidence="6">
    <location>
        <begin position="333"/>
        <end position="355"/>
    </location>
</feature>
<evidence type="ECO:0000259" key="8">
    <source>
        <dbReference type="Pfam" id="PF12704"/>
    </source>
</evidence>
<dbReference type="Proteomes" id="UP000319148">
    <property type="component" value="Unassembled WGS sequence"/>
</dbReference>
<feature type="transmembrane region" description="Helical" evidence="6">
    <location>
        <begin position="774"/>
        <end position="797"/>
    </location>
</feature>
<dbReference type="EMBL" id="VFIY01000018">
    <property type="protein sequence ID" value="TPD57925.1"/>
    <property type="molecule type" value="Genomic_DNA"/>
</dbReference>
<keyword evidence="5 6" id="KW-0472">Membrane</keyword>
<evidence type="ECO:0000256" key="6">
    <source>
        <dbReference type="SAM" id="Phobius"/>
    </source>
</evidence>
<dbReference type="OrthoDB" id="127188at2"/>
<feature type="domain" description="ABC3 transporter permease C-terminal" evidence="7">
    <location>
        <begin position="293"/>
        <end position="406"/>
    </location>
</feature>
<feature type="domain" description="MacB-like periplasmic core" evidence="8">
    <location>
        <begin position="20"/>
        <end position="213"/>
    </location>
</feature>
<reference evidence="10" key="1">
    <citation type="submission" date="2019-06" db="EMBL/GenBank/DDBJ databases">
        <title>The complete genome of Emcibacter congregatus ZYLT.</title>
        <authorList>
            <person name="Zhao Z."/>
        </authorList>
    </citation>
    <scope>NUCLEOTIDE SEQUENCE [LARGE SCALE GENOMIC DNA]</scope>
    <source>
        <strain evidence="10">MCCC 1A06723</strain>
    </source>
</reference>
<name>A0A501PCH8_9PROT</name>
<keyword evidence="2" id="KW-1003">Cell membrane</keyword>
<gene>
    <name evidence="9" type="ORF">FIV46_17685</name>
</gene>
<dbReference type="Pfam" id="PF12704">
    <property type="entry name" value="MacB_PCD"/>
    <property type="match status" value="1"/>
</dbReference>
<feature type="transmembrane region" description="Helical" evidence="6">
    <location>
        <begin position="21"/>
        <end position="41"/>
    </location>
</feature>